<dbReference type="PATRIC" id="fig|81857.3.peg.896"/>
<evidence type="ECO:0000313" key="5">
    <source>
        <dbReference type="Proteomes" id="UP000051645"/>
    </source>
</evidence>
<dbReference type="PANTHER" id="PTHR39201">
    <property type="entry name" value="EXPORTED PROTEIN-RELATED"/>
    <property type="match status" value="1"/>
</dbReference>
<dbReference type="GO" id="GO:0016651">
    <property type="term" value="F:oxidoreductase activity, acting on NAD(P)H"/>
    <property type="evidence" value="ECO:0007669"/>
    <property type="project" value="UniProtKB-ARBA"/>
</dbReference>
<dbReference type="EMBL" id="JQAZ01000002">
    <property type="protein sequence ID" value="KRN32899.1"/>
    <property type="molecule type" value="Genomic_DNA"/>
</dbReference>
<evidence type="ECO:0000259" key="2">
    <source>
        <dbReference type="Pfam" id="PF12682"/>
    </source>
</evidence>
<dbReference type="PROSITE" id="PS00201">
    <property type="entry name" value="FLAVODOXIN"/>
    <property type="match status" value="1"/>
</dbReference>
<dbReference type="InterPro" id="IPR029039">
    <property type="entry name" value="Flavoprotein-like_sf"/>
</dbReference>
<name>A0A0R2FX33_9LACO</name>
<organism evidence="4 5">
    <name type="scientific">Lactobacillus selangorensis</name>
    <dbReference type="NCBI Taxonomy" id="81857"/>
    <lineage>
        <taxon>Bacteria</taxon>
        <taxon>Bacillati</taxon>
        <taxon>Bacillota</taxon>
        <taxon>Bacilli</taxon>
        <taxon>Lactobacillales</taxon>
        <taxon>Lactobacillaceae</taxon>
        <taxon>Lactobacillus</taxon>
    </lineage>
</organism>
<dbReference type="Proteomes" id="UP000051751">
    <property type="component" value="Unassembled WGS sequence"/>
</dbReference>
<reference evidence="5 6" key="1">
    <citation type="journal article" date="2015" name="Genome Announc.">
        <title>Expanding the biotechnology potential of lactobacilli through comparative genomics of 213 strains and associated genera.</title>
        <authorList>
            <person name="Sun Z."/>
            <person name="Harris H.M."/>
            <person name="McCann A."/>
            <person name="Guo C."/>
            <person name="Argimon S."/>
            <person name="Zhang W."/>
            <person name="Yang X."/>
            <person name="Jeffery I.B."/>
            <person name="Cooney J.C."/>
            <person name="Kagawa T.F."/>
            <person name="Liu W."/>
            <person name="Song Y."/>
            <person name="Salvetti E."/>
            <person name="Wrobel A."/>
            <person name="Rasinkangas P."/>
            <person name="Parkhill J."/>
            <person name="Rea M.C."/>
            <person name="O'Sullivan O."/>
            <person name="Ritari J."/>
            <person name="Douillard F.P."/>
            <person name="Paul Ross R."/>
            <person name="Yang R."/>
            <person name="Briner A.E."/>
            <person name="Felis G.E."/>
            <person name="de Vos W.M."/>
            <person name="Barrangou R."/>
            <person name="Klaenhammer T.R."/>
            <person name="Caufield P.W."/>
            <person name="Cui Y."/>
            <person name="Zhang H."/>
            <person name="O'Toole P.W."/>
        </authorList>
    </citation>
    <scope>NUCLEOTIDE SEQUENCE [LARGE SCALE GENOMIC DNA]</scope>
    <source>
        <strain evidence="3 6">ATCC BAA-66</strain>
        <strain evidence="4 5">DSM 13344</strain>
    </source>
</reference>
<dbReference type="Pfam" id="PF12682">
    <property type="entry name" value="Flavodoxin_4"/>
    <property type="match status" value="1"/>
</dbReference>
<dbReference type="SUPFAM" id="SSF52218">
    <property type="entry name" value="Flavoproteins"/>
    <property type="match status" value="1"/>
</dbReference>
<keyword evidence="1" id="KW-0732">Signal</keyword>
<gene>
    <name evidence="3" type="ORF">IV38_GL000894</name>
    <name evidence="4" type="ORF">IV40_GL000959</name>
</gene>
<dbReference type="GO" id="GO:0010181">
    <property type="term" value="F:FMN binding"/>
    <property type="evidence" value="ECO:0007669"/>
    <property type="project" value="InterPro"/>
</dbReference>
<proteinExistence type="predicted"/>
<sequence>MKRKIGVILAFFAALLTLGLQFQSQGETAQAATSKKSLILYFSTSGNTKKAAEKLQQDTGAKLVRIEPVKAYPADYDGTVKMARQQLKKKRHPAIKTKIPDLDKYDTIYIGFPTWWQQPPMIIHTLFDQENFSGKTIVPFTTSMSTPISASTKYIRKMAKKDQNVTVESGFRYDDNNAAMKRYLKQNNLN</sequence>
<dbReference type="EMBL" id="JQAT01000002">
    <property type="protein sequence ID" value="KRN28690.1"/>
    <property type="molecule type" value="Genomic_DNA"/>
</dbReference>
<dbReference type="GO" id="GO:0009055">
    <property type="term" value="F:electron transfer activity"/>
    <property type="evidence" value="ECO:0007669"/>
    <property type="project" value="InterPro"/>
</dbReference>
<dbReference type="OrthoDB" id="9806505at2"/>
<evidence type="ECO:0000313" key="3">
    <source>
        <dbReference type="EMBL" id="KRN28690.1"/>
    </source>
</evidence>
<comment type="caution">
    <text evidence="4">The sequence shown here is derived from an EMBL/GenBank/DDBJ whole genome shotgun (WGS) entry which is preliminary data.</text>
</comment>
<dbReference type="Gene3D" id="3.40.50.360">
    <property type="match status" value="1"/>
</dbReference>
<accession>A0A0R2FX33</accession>
<protein>
    <submittedName>
        <fullName evidence="4">Flavodoxin</fullName>
    </submittedName>
</protein>
<keyword evidence="5" id="KW-1185">Reference proteome</keyword>
<dbReference type="AlphaFoldDB" id="A0A0R2FX33"/>
<dbReference type="STRING" id="81857.IV38_GL000894"/>
<dbReference type="Proteomes" id="UP000051645">
    <property type="component" value="Unassembled WGS sequence"/>
</dbReference>
<dbReference type="PANTHER" id="PTHR39201:SF1">
    <property type="entry name" value="FLAVODOXIN-LIKE DOMAIN-CONTAINING PROTEIN"/>
    <property type="match status" value="1"/>
</dbReference>
<dbReference type="InterPro" id="IPR001226">
    <property type="entry name" value="Flavodoxin_CS"/>
</dbReference>
<evidence type="ECO:0000313" key="6">
    <source>
        <dbReference type="Proteomes" id="UP000051751"/>
    </source>
</evidence>
<feature type="domain" description="Flavodoxin-like" evidence="2">
    <location>
        <begin position="36"/>
        <end position="158"/>
    </location>
</feature>
<dbReference type="RefSeq" id="WP_057769129.1">
    <property type="nucleotide sequence ID" value="NZ_JQAT01000002.1"/>
</dbReference>
<evidence type="ECO:0000313" key="4">
    <source>
        <dbReference type="EMBL" id="KRN32899.1"/>
    </source>
</evidence>
<evidence type="ECO:0000256" key="1">
    <source>
        <dbReference type="SAM" id="SignalP"/>
    </source>
</evidence>
<dbReference type="InterPro" id="IPR008254">
    <property type="entry name" value="Flavodoxin/NO_synth"/>
</dbReference>
<feature type="signal peptide" evidence="1">
    <location>
        <begin position="1"/>
        <end position="22"/>
    </location>
</feature>
<feature type="chain" id="PRO_5044546159" evidence="1">
    <location>
        <begin position="23"/>
        <end position="190"/>
    </location>
</feature>